<organism evidence="6 7">
    <name type="scientific">Pseudopedobacter saltans</name>
    <dbReference type="NCBI Taxonomy" id="151895"/>
    <lineage>
        <taxon>Bacteria</taxon>
        <taxon>Pseudomonadati</taxon>
        <taxon>Bacteroidota</taxon>
        <taxon>Sphingobacteriia</taxon>
        <taxon>Sphingobacteriales</taxon>
        <taxon>Sphingobacteriaceae</taxon>
        <taxon>Pseudopedobacter</taxon>
    </lineage>
</organism>
<sequence>MKSAPKTNAMRMLDKQKIVYKEYAYDIDDGLIDGHSVYKKLGMDPASFFKTLVTRGKDKQIFVFVIPVLEELDLKKAAKSVNEKNVEMLPVKELLAITGYVRGGCSPVGMKKLYTTVFDKSIDGLDEIFVSGGRKGLLMRLQPDDLLKVTEGKTEEITLVS</sequence>
<dbReference type="PANTHER" id="PTHR30411:SF0">
    <property type="entry name" value="CYS-TRNA(PRO)_CYS-TRNA(CYS) DEACYLASE YBAK"/>
    <property type="match status" value="1"/>
</dbReference>
<dbReference type="EC" id="4.2.-.-" evidence="4"/>
<evidence type="ECO:0000256" key="2">
    <source>
        <dbReference type="ARBA" id="ARBA00022917"/>
    </source>
</evidence>
<dbReference type="InterPro" id="IPR004369">
    <property type="entry name" value="Prolyl-tRNA_editing_YbaK/EbsC"/>
</dbReference>
<dbReference type="GO" id="GO:0016829">
    <property type="term" value="F:lyase activity"/>
    <property type="evidence" value="ECO:0007669"/>
    <property type="project" value="UniProtKB-KW"/>
</dbReference>
<dbReference type="InterPro" id="IPR036754">
    <property type="entry name" value="YbaK/aa-tRNA-synt-asso_dom_sf"/>
</dbReference>
<dbReference type="EMBL" id="QFOI01000116">
    <property type="protein sequence ID" value="PZP49339.1"/>
    <property type="molecule type" value="Genomic_DNA"/>
</dbReference>
<proteinExistence type="inferred from homology"/>
<accession>A0A2W5H6B1</accession>
<name>A0A2W5H6B1_9SPHI</name>
<dbReference type="SUPFAM" id="SSF55826">
    <property type="entry name" value="YbaK/ProRS associated domain"/>
    <property type="match status" value="1"/>
</dbReference>
<dbReference type="Proteomes" id="UP000249645">
    <property type="component" value="Unassembled WGS sequence"/>
</dbReference>
<evidence type="ECO:0000256" key="4">
    <source>
        <dbReference type="PIRNR" id="PIRNR006181"/>
    </source>
</evidence>
<dbReference type="PIRSF" id="PIRSF006181">
    <property type="entry name" value="EbsC_YbaK"/>
    <property type="match status" value="1"/>
</dbReference>
<dbReference type="PANTHER" id="PTHR30411">
    <property type="entry name" value="CYTOPLASMIC PROTEIN"/>
    <property type="match status" value="1"/>
</dbReference>
<reference evidence="6 7" key="1">
    <citation type="submission" date="2017-11" db="EMBL/GenBank/DDBJ databases">
        <title>Infants hospitalized years apart are colonized by the same room-sourced microbial strains.</title>
        <authorList>
            <person name="Brooks B."/>
            <person name="Olm M.R."/>
            <person name="Firek B.A."/>
            <person name="Baker R."/>
            <person name="Thomas B.C."/>
            <person name="Morowitz M.J."/>
            <person name="Banfield J.F."/>
        </authorList>
    </citation>
    <scope>NUCLEOTIDE SEQUENCE [LARGE SCALE GENOMIC DNA]</scope>
    <source>
        <strain evidence="6">S2_009_000_R2_76</strain>
    </source>
</reference>
<dbReference type="Gene3D" id="3.90.960.10">
    <property type="entry name" value="YbaK/aminoacyl-tRNA synthetase-associated domain"/>
    <property type="match status" value="1"/>
</dbReference>
<evidence type="ECO:0000259" key="5">
    <source>
        <dbReference type="Pfam" id="PF04073"/>
    </source>
</evidence>
<dbReference type="CDD" id="cd00002">
    <property type="entry name" value="YbaK_deacylase"/>
    <property type="match status" value="1"/>
</dbReference>
<evidence type="ECO:0000313" key="7">
    <source>
        <dbReference type="Proteomes" id="UP000249645"/>
    </source>
</evidence>
<dbReference type="Pfam" id="PF04073">
    <property type="entry name" value="tRNA_edit"/>
    <property type="match status" value="1"/>
</dbReference>
<dbReference type="InterPro" id="IPR007214">
    <property type="entry name" value="YbaK/aa-tRNA-synth-assoc-dom"/>
</dbReference>
<evidence type="ECO:0000256" key="1">
    <source>
        <dbReference type="ARBA" id="ARBA00009798"/>
    </source>
</evidence>
<feature type="domain" description="YbaK/aminoacyl-tRNA synthetase-associated" evidence="5">
    <location>
        <begin position="37"/>
        <end position="148"/>
    </location>
</feature>
<keyword evidence="2 4" id="KW-0648">Protein biosynthesis</keyword>
<evidence type="ECO:0000313" key="6">
    <source>
        <dbReference type="EMBL" id="PZP49339.1"/>
    </source>
</evidence>
<dbReference type="AlphaFoldDB" id="A0A2W5H6B1"/>
<dbReference type="GO" id="GO:0006412">
    <property type="term" value="P:translation"/>
    <property type="evidence" value="ECO:0007669"/>
    <property type="project" value="UniProtKB-KW"/>
</dbReference>
<dbReference type="NCBIfam" id="TIGR00011">
    <property type="entry name" value="YbaK_EbsC"/>
    <property type="match status" value="1"/>
</dbReference>
<protein>
    <recommendedName>
        <fullName evidence="4">Cys-tRNA(Pro)/Cys-tRNA(Cys) deacylase</fullName>
        <ecNumber evidence="4">4.2.-.-</ecNumber>
    </recommendedName>
</protein>
<comment type="similarity">
    <text evidence="1 4">Belongs to the prolyl-tRNA editing family. YbaK/EbsC subfamily.</text>
</comment>
<dbReference type="GO" id="GO:0002161">
    <property type="term" value="F:aminoacyl-tRNA deacylase activity"/>
    <property type="evidence" value="ECO:0007669"/>
    <property type="project" value="InterPro"/>
</dbReference>
<evidence type="ECO:0000256" key="3">
    <source>
        <dbReference type="ARBA" id="ARBA00023239"/>
    </source>
</evidence>
<gene>
    <name evidence="6" type="primary">ybaK</name>
    <name evidence="6" type="ORF">DI598_08125</name>
</gene>
<keyword evidence="3 4" id="KW-0456">Lyase</keyword>
<comment type="caution">
    <text evidence="6">The sequence shown here is derived from an EMBL/GenBank/DDBJ whole genome shotgun (WGS) entry which is preliminary data.</text>
</comment>